<comment type="caution">
    <text evidence="1">The sequence shown here is derived from an EMBL/GenBank/DDBJ whole genome shotgun (WGS) entry which is preliminary data.</text>
</comment>
<organism evidence="1 2">
    <name type="scientific">Araneus ventricosus</name>
    <name type="common">Orbweaver spider</name>
    <name type="synonym">Epeira ventricosa</name>
    <dbReference type="NCBI Taxonomy" id="182803"/>
    <lineage>
        <taxon>Eukaryota</taxon>
        <taxon>Metazoa</taxon>
        <taxon>Ecdysozoa</taxon>
        <taxon>Arthropoda</taxon>
        <taxon>Chelicerata</taxon>
        <taxon>Arachnida</taxon>
        <taxon>Araneae</taxon>
        <taxon>Araneomorphae</taxon>
        <taxon>Entelegynae</taxon>
        <taxon>Araneoidea</taxon>
        <taxon>Araneidae</taxon>
        <taxon>Araneus</taxon>
    </lineage>
</organism>
<dbReference type="EMBL" id="BGPR01064983">
    <property type="protein sequence ID" value="GBO39868.1"/>
    <property type="molecule type" value="Genomic_DNA"/>
</dbReference>
<evidence type="ECO:0000313" key="2">
    <source>
        <dbReference type="Proteomes" id="UP000499080"/>
    </source>
</evidence>
<name>A0A4Y2WSW7_ARAVE</name>
<evidence type="ECO:0000313" key="1">
    <source>
        <dbReference type="EMBL" id="GBO39868.1"/>
    </source>
</evidence>
<keyword evidence="2" id="KW-1185">Reference proteome</keyword>
<gene>
    <name evidence="1" type="ORF">AVEN_274829_1</name>
</gene>
<proteinExistence type="predicted"/>
<dbReference type="AlphaFoldDB" id="A0A4Y2WSW7"/>
<sequence>MILKVVFLEKLKDHFQKARVKKSKHTSTESSKNTPGVEKFFGSGIEREPLVPEPNILTTRQKEFPMSGGGYWLIYIRVRWCTTGATPACLILSECKGSGNCTSVCCVHMRRLLPLLFMLRHVQVLCYEMRHRLFELGELCCCSAAIW</sequence>
<dbReference type="Proteomes" id="UP000499080">
    <property type="component" value="Unassembled WGS sequence"/>
</dbReference>
<protein>
    <submittedName>
        <fullName evidence="1">Uncharacterized protein</fullName>
    </submittedName>
</protein>
<reference evidence="1 2" key="1">
    <citation type="journal article" date="2019" name="Sci. Rep.">
        <title>Orb-weaving spider Araneus ventricosus genome elucidates the spidroin gene catalogue.</title>
        <authorList>
            <person name="Kono N."/>
            <person name="Nakamura H."/>
            <person name="Ohtoshi R."/>
            <person name="Moran D.A.P."/>
            <person name="Shinohara A."/>
            <person name="Yoshida Y."/>
            <person name="Fujiwara M."/>
            <person name="Mori M."/>
            <person name="Tomita M."/>
            <person name="Arakawa K."/>
        </authorList>
    </citation>
    <scope>NUCLEOTIDE SEQUENCE [LARGE SCALE GENOMIC DNA]</scope>
</reference>
<accession>A0A4Y2WSW7</accession>